<dbReference type="EMBL" id="NBSK02000001">
    <property type="protein sequence ID" value="KAJ0227909.1"/>
    <property type="molecule type" value="Genomic_DNA"/>
</dbReference>
<sequence>MTLHFFMFIKEIVKDIHRRLHVTLRIAQPLLIGMEYNIHFVTSWLKYGSSHTAVILTTLGMSGIGKTSLVKRVYGLYSHEFHKSSFIHKEM</sequence>
<comment type="caution">
    <text evidence="1">The sequence shown here is derived from an EMBL/GenBank/DDBJ whole genome shotgun (WGS) entry which is preliminary data.</text>
</comment>
<organism evidence="1 2">
    <name type="scientific">Lactuca sativa</name>
    <name type="common">Garden lettuce</name>
    <dbReference type="NCBI Taxonomy" id="4236"/>
    <lineage>
        <taxon>Eukaryota</taxon>
        <taxon>Viridiplantae</taxon>
        <taxon>Streptophyta</taxon>
        <taxon>Embryophyta</taxon>
        <taxon>Tracheophyta</taxon>
        <taxon>Spermatophyta</taxon>
        <taxon>Magnoliopsida</taxon>
        <taxon>eudicotyledons</taxon>
        <taxon>Gunneridae</taxon>
        <taxon>Pentapetalae</taxon>
        <taxon>asterids</taxon>
        <taxon>campanulids</taxon>
        <taxon>Asterales</taxon>
        <taxon>Asteraceae</taxon>
        <taxon>Cichorioideae</taxon>
        <taxon>Cichorieae</taxon>
        <taxon>Lactucinae</taxon>
        <taxon>Lactuca</taxon>
    </lineage>
</organism>
<dbReference type="PANTHER" id="PTHR11017">
    <property type="entry name" value="LEUCINE-RICH REPEAT-CONTAINING PROTEIN"/>
    <property type="match status" value="1"/>
</dbReference>
<dbReference type="InterPro" id="IPR044974">
    <property type="entry name" value="Disease_R_plants"/>
</dbReference>
<dbReference type="AlphaFoldDB" id="A0A9R1WQJ3"/>
<accession>A0A9R1WQJ3</accession>
<evidence type="ECO:0008006" key="3">
    <source>
        <dbReference type="Google" id="ProtNLM"/>
    </source>
</evidence>
<evidence type="ECO:0000313" key="1">
    <source>
        <dbReference type="EMBL" id="KAJ0227909.1"/>
    </source>
</evidence>
<keyword evidence="2" id="KW-1185">Reference proteome</keyword>
<dbReference type="InterPro" id="IPR027417">
    <property type="entry name" value="P-loop_NTPase"/>
</dbReference>
<gene>
    <name evidence="1" type="ORF">LSAT_V11C100037650</name>
</gene>
<dbReference type="SUPFAM" id="SSF52540">
    <property type="entry name" value="P-loop containing nucleoside triphosphate hydrolases"/>
    <property type="match status" value="1"/>
</dbReference>
<dbReference type="Proteomes" id="UP000235145">
    <property type="component" value="Unassembled WGS sequence"/>
</dbReference>
<name>A0A9R1WQJ3_LACSA</name>
<evidence type="ECO:0000313" key="2">
    <source>
        <dbReference type="Proteomes" id="UP000235145"/>
    </source>
</evidence>
<protein>
    <recommendedName>
        <fullName evidence="3">NB-ARC domain-containing protein</fullName>
    </recommendedName>
</protein>
<dbReference type="Gene3D" id="3.40.50.300">
    <property type="entry name" value="P-loop containing nucleotide triphosphate hydrolases"/>
    <property type="match status" value="1"/>
</dbReference>
<proteinExistence type="predicted"/>
<reference evidence="1 2" key="1">
    <citation type="journal article" date="2017" name="Nat. Commun.">
        <title>Genome assembly with in vitro proximity ligation data and whole-genome triplication in lettuce.</title>
        <authorList>
            <person name="Reyes-Chin-Wo S."/>
            <person name="Wang Z."/>
            <person name="Yang X."/>
            <person name="Kozik A."/>
            <person name="Arikit S."/>
            <person name="Song C."/>
            <person name="Xia L."/>
            <person name="Froenicke L."/>
            <person name="Lavelle D.O."/>
            <person name="Truco M.J."/>
            <person name="Xia R."/>
            <person name="Zhu S."/>
            <person name="Xu C."/>
            <person name="Xu H."/>
            <person name="Xu X."/>
            <person name="Cox K."/>
            <person name="Korf I."/>
            <person name="Meyers B.C."/>
            <person name="Michelmore R.W."/>
        </authorList>
    </citation>
    <scope>NUCLEOTIDE SEQUENCE [LARGE SCALE GENOMIC DNA]</scope>
    <source>
        <strain evidence="2">cv. Salinas</strain>
        <tissue evidence="1">Seedlings</tissue>
    </source>
</reference>
<dbReference type="GO" id="GO:0006952">
    <property type="term" value="P:defense response"/>
    <property type="evidence" value="ECO:0007669"/>
    <property type="project" value="InterPro"/>
</dbReference>
<dbReference type="PANTHER" id="PTHR11017:SF313">
    <property type="entry name" value="TIR DOMAIN, P-LOOP CONTAINING NUCLEOSIDE TRIPHOSPHATE HYDROLASE"/>
    <property type="match status" value="1"/>
</dbReference>